<protein>
    <submittedName>
        <fullName evidence="1">Uncharacterized protein</fullName>
    </submittedName>
</protein>
<organism evidence="1 2">
    <name type="scientific">Enterococcus aquimarinus</name>
    <dbReference type="NCBI Taxonomy" id="328396"/>
    <lineage>
        <taxon>Bacteria</taxon>
        <taxon>Bacillati</taxon>
        <taxon>Bacillota</taxon>
        <taxon>Bacilli</taxon>
        <taxon>Lactobacillales</taxon>
        <taxon>Enterococcaceae</taxon>
        <taxon>Enterococcus</taxon>
    </lineage>
</organism>
<accession>A0A9E3ZRU6</accession>
<feature type="non-terminal residue" evidence="1">
    <location>
        <position position="424"/>
    </location>
</feature>
<dbReference type="EMBL" id="JAJJVO010000038">
    <property type="protein sequence ID" value="MCC9273070.1"/>
    <property type="molecule type" value="Genomic_DNA"/>
</dbReference>
<dbReference type="AlphaFoldDB" id="A0A9E3ZRU6"/>
<reference evidence="1" key="1">
    <citation type="journal article" date="2021" name="PeerJ">
        <title>Extensive microbial diversity within the chicken gut microbiome revealed by metagenomics and culture.</title>
        <authorList>
            <person name="Gilroy R."/>
            <person name="Ravi A."/>
            <person name="Getino M."/>
            <person name="Pursley I."/>
            <person name="Horton D.L."/>
            <person name="Alikhan N.F."/>
            <person name="Baker D."/>
            <person name="Gharbi K."/>
            <person name="Hall N."/>
            <person name="Watson M."/>
            <person name="Adriaenssens E.M."/>
            <person name="Foster-Nyarko E."/>
            <person name="Jarju S."/>
            <person name="Secka A."/>
            <person name="Antonio M."/>
            <person name="Oren A."/>
            <person name="Chaudhuri R.R."/>
            <person name="La Ragione R."/>
            <person name="Hildebrand F."/>
            <person name="Pallen M.J."/>
        </authorList>
    </citation>
    <scope>NUCLEOTIDE SEQUENCE</scope>
    <source>
        <strain evidence="1">150</strain>
    </source>
</reference>
<proteinExistence type="predicted"/>
<evidence type="ECO:0000313" key="2">
    <source>
        <dbReference type="Proteomes" id="UP000813384"/>
    </source>
</evidence>
<sequence length="424" mass="49079">MLAITLFTKEASFYLESPAMALPNLRIDNGHTQRFFEEETPNRYKIAARDVADLLVQGQESRVVLYYGEENTAISTKEFTIHLHETLVLSFKEQPIYFYISLDQKLRFMWQQVPSARAYYLSSQAEFLSNTDESSHLKITIETKNLALNGITLFLTDRQTKEQNSFHLPVDHAIETGPATFSNTFFFDFDETFFMQPFVQQLDSHGYQLVIFDFSVRLSSAVFPLTKRVFRLPAAKKTEIEHSLSFNHETMGFFRFYPTINGNFSARFTLLPYDAGNRYLDYVARPLADTLQAKPIILIFEYPHKAQDNGLAFFCYLMTKQDIFDTYYVIEKNAPDIDNLTPYLDRVVFYKSVEHVRLFFAASYLISSHTPNYGIPLLTKKTEEKRSHMHKIFLQHGITALKNVEPFYGNRSNPGLIDTVIVSS</sequence>
<comment type="caution">
    <text evidence="1">The sequence shown here is derived from an EMBL/GenBank/DDBJ whole genome shotgun (WGS) entry which is preliminary data.</text>
</comment>
<evidence type="ECO:0000313" key="1">
    <source>
        <dbReference type="EMBL" id="MCC9273070.1"/>
    </source>
</evidence>
<dbReference type="InterPro" id="IPR043149">
    <property type="entry name" value="TagF_N"/>
</dbReference>
<dbReference type="Gene3D" id="3.40.50.11820">
    <property type="match status" value="1"/>
</dbReference>
<dbReference type="Proteomes" id="UP000813384">
    <property type="component" value="Unassembled WGS sequence"/>
</dbReference>
<name>A0A9E3ZRU6_9ENTE</name>
<gene>
    <name evidence="1" type="ORF">K8V42_02140</name>
</gene>
<reference evidence="1" key="2">
    <citation type="submission" date="2021-11" db="EMBL/GenBank/DDBJ databases">
        <authorList>
            <person name="Gilroy R."/>
        </authorList>
    </citation>
    <scope>NUCLEOTIDE SEQUENCE</scope>
    <source>
        <strain evidence="1">150</strain>
    </source>
</reference>